<evidence type="ECO:0000313" key="3">
    <source>
        <dbReference type="Proteomes" id="UP000326169"/>
    </source>
</evidence>
<evidence type="ECO:0008006" key="4">
    <source>
        <dbReference type="Google" id="ProtNLM"/>
    </source>
</evidence>
<dbReference type="PANTHER" id="PTHR30189:SF1">
    <property type="entry name" value="LPS-ASSEMBLY PROTEIN LPTD"/>
    <property type="match status" value="1"/>
</dbReference>
<dbReference type="InterPro" id="IPR022244">
    <property type="entry name" value="DUF3769"/>
</dbReference>
<keyword evidence="3" id="KW-1185">Reference proteome</keyword>
<comment type="caution">
    <text evidence="2">The sequence shown here is derived from an EMBL/GenBank/DDBJ whole genome shotgun (WGS) entry which is preliminary data.</text>
</comment>
<protein>
    <recommendedName>
        <fullName evidence="4">DUF3769 domain-containing protein</fullName>
    </recommendedName>
</protein>
<organism evidence="2 3">
    <name type="scientific">Limnospira platensis NIES-46</name>
    <dbReference type="NCBI Taxonomy" id="1236695"/>
    <lineage>
        <taxon>Bacteria</taxon>
        <taxon>Bacillati</taxon>
        <taxon>Cyanobacteriota</taxon>
        <taxon>Cyanophyceae</taxon>
        <taxon>Oscillatoriophycideae</taxon>
        <taxon>Oscillatoriales</taxon>
        <taxon>Sirenicapillariaceae</taxon>
        <taxon>Limnospira</taxon>
    </lineage>
</organism>
<feature type="region of interest" description="Disordered" evidence="1">
    <location>
        <begin position="20"/>
        <end position="39"/>
    </location>
</feature>
<proteinExistence type="predicted"/>
<dbReference type="Proteomes" id="UP000326169">
    <property type="component" value="Unassembled WGS sequence"/>
</dbReference>
<sequence>MPYPVPPPEPPAIIETLVNPSPNQPPSYQSWNQSESGSNGYIQHNQTISYVLPSSRSSEIHRESSAALLGEPMTRNWSDIYGKTQLYLIPRNEVSRDIFEYSPTTPIERGFLGEEFSQNAIASSSSYGINSSQKFTPFDRHRPLYLAQTEPTGSDNIPIPVIPPTDLVEVTAAEQEFDQQRQIITARGNVRIRFRETLIEAEQAQVNLNTRQTAARGNVALQRGEQLVQGSQMEYNFVRSTGVIYEARGVVVTQSTASDFDIEQPTNLTPAPIFSGSLSDTLTEAQPVTEVTTTGETQIQVTGAGFPQVGGTVNRLRFEAERIDIQPNGEWEATNIRITNDPFSPPELELRADNAQLRRISPLQDELLTSRSRLVFDQRFSIPLFRDRTIIDRRQREPSPLEFGYDLRDLDGYFVQWNLTPIELGPLELKVAPQVLVQRAISESLSPLDPRFYGLNTRLSGRITPTTSIEGQLKISNFEDFPNLGENAYRARLRVRQSLEDYTLTGEYSYRERIFNGTLGSQTVHRSFGAVLTVPNILIGPSGGYVNFQTGYQAIEANTDRFDLLEAERENDRISRQRFQTVGTLIYPIPLWNGSALPATASEGLRYTPRPVIPFVRLVGIARGSASLYSEDESQFYLSSSVGIQGQLGHFSRSYLDYTGFSLFYTQVAIDGASPFLFDRMVDQRILTLGLVQQIYGGLRGGVESAINLDSGLALNNEFTLEYSRRTYGVILRINPVQRLGSFSLRISDFNWTGDSPPFDD</sequence>
<evidence type="ECO:0000256" key="1">
    <source>
        <dbReference type="SAM" id="MobiDB-lite"/>
    </source>
</evidence>
<dbReference type="EMBL" id="BIMW01000132">
    <property type="protein sequence ID" value="GCE95481.1"/>
    <property type="molecule type" value="Genomic_DNA"/>
</dbReference>
<name>A0A5M3TBV2_LIMPL</name>
<dbReference type="Gene3D" id="2.60.450.10">
    <property type="entry name" value="Lipopolysaccharide (LPS) transport protein A like domain"/>
    <property type="match status" value="1"/>
</dbReference>
<dbReference type="Pfam" id="PF12600">
    <property type="entry name" value="DUF3769"/>
    <property type="match status" value="1"/>
</dbReference>
<evidence type="ECO:0000313" key="2">
    <source>
        <dbReference type="EMBL" id="GCE95481.1"/>
    </source>
</evidence>
<dbReference type="PANTHER" id="PTHR30189">
    <property type="entry name" value="LPS-ASSEMBLY PROTEIN"/>
    <property type="match status" value="1"/>
</dbReference>
<accession>A0A5M3TBV2</accession>
<reference evidence="2 3" key="1">
    <citation type="journal article" date="2019" name="J Genomics">
        <title>The Draft Genome of a Hydrogen-producing Cyanobacterium, Arthrospira platensis NIES-46.</title>
        <authorList>
            <person name="Suzuki S."/>
            <person name="Yamaguchi H."/>
            <person name="Kawachi M."/>
        </authorList>
    </citation>
    <scope>NUCLEOTIDE SEQUENCE [LARGE SCALE GENOMIC DNA]</scope>
    <source>
        <strain evidence="2 3">NIES-46</strain>
    </source>
</reference>
<gene>
    <name evidence="2" type="ORF">NIES46_35460</name>
</gene>
<dbReference type="InterPro" id="IPR050218">
    <property type="entry name" value="LptD"/>
</dbReference>